<feature type="region of interest" description="Disordered" evidence="1">
    <location>
        <begin position="300"/>
        <end position="319"/>
    </location>
</feature>
<feature type="region of interest" description="Disordered" evidence="1">
    <location>
        <begin position="489"/>
        <end position="512"/>
    </location>
</feature>
<feature type="region of interest" description="Disordered" evidence="1">
    <location>
        <begin position="606"/>
        <end position="625"/>
    </location>
</feature>
<dbReference type="RefSeq" id="XP_070139545.1">
    <property type="nucleotide sequence ID" value="XM_070283444.1"/>
</dbReference>
<evidence type="ECO:0000313" key="2">
    <source>
        <dbReference type="Proteomes" id="UP001652661"/>
    </source>
</evidence>
<name>A0ABM4GA06_DROKI</name>
<feature type="compositionally biased region" description="Polar residues" evidence="1">
    <location>
        <begin position="606"/>
        <end position="618"/>
    </location>
</feature>
<evidence type="ECO:0000313" key="3">
    <source>
        <dbReference type="RefSeq" id="XP_070139545.1"/>
    </source>
</evidence>
<feature type="region of interest" description="Disordered" evidence="1">
    <location>
        <begin position="160"/>
        <end position="189"/>
    </location>
</feature>
<keyword evidence="2" id="KW-1185">Reference proteome</keyword>
<gene>
    <name evidence="3" type="primary">solo</name>
</gene>
<reference evidence="2" key="1">
    <citation type="submission" date="2025-05" db="UniProtKB">
        <authorList>
            <consortium name="RefSeq"/>
        </authorList>
    </citation>
    <scope>NUCLEOTIDE SEQUENCE [LARGE SCALE GENOMIC DNA]</scope>
    <source>
        <strain evidence="2">14028-0561.14</strain>
    </source>
</reference>
<feature type="region of interest" description="Disordered" evidence="1">
    <location>
        <begin position="202"/>
        <end position="242"/>
    </location>
</feature>
<dbReference type="Proteomes" id="UP001652661">
    <property type="component" value="Chromosome 2L"/>
</dbReference>
<reference evidence="3" key="2">
    <citation type="submission" date="2025-08" db="UniProtKB">
        <authorList>
            <consortium name="RefSeq"/>
        </authorList>
    </citation>
    <scope>IDENTIFICATION</scope>
    <source>
        <strain evidence="3">14028-0561.14</strain>
        <tissue evidence="3">Whole fly</tissue>
    </source>
</reference>
<feature type="compositionally biased region" description="Polar residues" evidence="1">
    <location>
        <begin position="305"/>
        <end position="319"/>
    </location>
</feature>
<sequence>MIKWKTPLRFNTQYFNLLKALLLIFCFSAVFFHFAIVRADLNLATELPPIPPIGCSEDVLNDFIDRLELDKNNTTLDEVRELRDYLFTAFKDLVISQWANIESLDQEERDRKVQKMRTMAAQMDSLIMDVSRLLDETELGTSQEHDAFVQLKQMGIHWEENGPNLDTRETVLPQTTRSRKSRHAKKTVGRALHEVMSITDIYENGRRLDEEPQSEDAASTSQESYTEVPASETPQTYGSSRFSQNVSGGLLNCHKMKEVKYVDILQLSRSVPWPIAPPFVWPVYPKSYYRIHAFTERPMKRTREPPQTGNRGPNNTNSIQASRQIDVARHHRSHNQDLETPDGAYFSRYGATRDEEAAWSAAGVVAAEPASWSTPIKRHSELGLSLPSKLNLSMFFDEELTTPAGAPPMPPEFPLGSVADSGAVTMMTCDNEETAIVGPAAPSISEVTSGRPGGGTPASTPLHSFRPLLPVINEEHQPRMLELTINSPTSGGATLAEPPAIPSSSGRQGRDWNSIFRPRDEIINYSEGSAMPRRAVQRPRRRRRVRIPARDANNVETPQDRIQGEEQVVATISSQEITQNFMAQLLQKATEAVGSSQQTINALRLATSASANPTTSGKNPVLDQMEPREIEKNNETAEPSVSRSQISDELIFQQPRCHLEDTTIANATKEVPQQPSLELETFAVPPGLSHTISQEKIAELDTTIDISNISALNLEPPCFPTIEPMEIDHPAAQGDPSIISLANLSLPKDTSITSSADVGAHAIVTDVQILRGPKAMATSSRHLPDDTSNLTIRVVDPSAIGSNGGVASELVELENSRAESSLYNRESVEDLNYIVQHVDMLRLNIDRQKELSLTTECPESPSKRSMPAVKVYDHKIFLNIPEAKIRILHKILGAIVMHPQVDMRSADFVGNRMDVSVTFRVLHDLKAANIVNLSNDDRIFSLK</sequence>
<organism evidence="2 3">
    <name type="scientific">Drosophila kikkawai</name>
    <name type="common">Fruit fly</name>
    <dbReference type="NCBI Taxonomy" id="30033"/>
    <lineage>
        <taxon>Eukaryota</taxon>
        <taxon>Metazoa</taxon>
        <taxon>Ecdysozoa</taxon>
        <taxon>Arthropoda</taxon>
        <taxon>Hexapoda</taxon>
        <taxon>Insecta</taxon>
        <taxon>Pterygota</taxon>
        <taxon>Neoptera</taxon>
        <taxon>Endopterygota</taxon>
        <taxon>Diptera</taxon>
        <taxon>Brachycera</taxon>
        <taxon>Muscomorpha</taxon>
        <taxon>Ephydroidea</taxon>
        <taxon>Drosophilidae</taxon>
        <taxon>Drosophila</taxon>
        <taxon>Sophophora</taxon>
    </lineage>
</organism>
<accession>A0ABM4GA06</accession>
<evidence type="ECO:0000256" key="1">
    <source>
        <dbReference type="SAM" id="MobiDB-lite"/>
    </source>
</evidence>
<feature type="compositionally biased region" description="Polar residues" evidence="1">
    <location>
        <begin position="216"/>
        <end position="225"/>
    </location>
</feature>
<feature type="compositionally biased region" description="Polar residues" evidence="1">
    <location>
        <begin position="232"/>
        <end position="242"/>
    </location>
</feature>
<feature type="compositionally biased region" description="Basic residues" evidence="1">
    <location>
        <begin position="177"/>
        <end position="188"/>
    </location>
</feature>
<dbReference type="GeneID" id="138927936"/>
<protein>
    <submittedName>
        <fullName evidence="3">Sister chromatid cohesion protein solo</fullName>
    </submittedName>
</protein>
<proteinExistence type="predicted"/>